<sequence length="24" mass="3000">MVEMYSPSKNYYISLLFKYAFKYI</sequence>
<organism evidence="1">
    <name type="scientific">Anguilla anguilla</name>
    <name type="common">European freshwater eel</name>
    <name type="synonym">Muraena anguilla</name>
    <dbReference type="NCBI Taxonomy" id="7936"/>
    <lineage>
        <taxon>Eukaryota</taxon>
        <taxon>Metazoa</taxon>
        <taxon>Chordata</taxon>
        <taxon>Craniata</taxon>
        <taxon>Vertebrata</taxon>
        <taxon>Euteleostomi</taxon>
        <taxon>Actinopterygii</taxon>
        <taxon>Neopterygii</taxon>
        <taxon>Teleostei</taxon>
        <taxon>Anguilliformes</taxon>
        <taxon>Anguillidae</taxon>
        <taxon>Anguilla</taxon>
    </lineage>
</organism>
<evidence type="ECO:0000313" key="1">
    <source>
        <dbReference type="EMBL" id="JAI04198.1"/>
    </source>
</evidence>
<proteinExistence type="predicted"/>
<reference evidence="1" key="2">
    <citation type="journal article" date="2015" name="Fish Shellfish Immunol.">
        <title>Early steps in the European eel (Anguilla anguilla)-Vibrio vulnificus interaction in the gills: Role of the RtxA13 toxin.</title>
        <authorList>
            <person name="Callol A."/>
            <person name="Pajuelo D."/>
            <person name="Ebbesson L."/>
            <person name="Teles M."/>
            <person name="MacKenzie S."/>
            <person name="Amaro C."/>
        </authorList>
    </citation>
    <scope>NUCLEOTIDE SEQUENCE</scope>
</reference>
<reference evidence="1" key="1">
    <citation type="submission" date="2014-11" db="EMBL/GenBank/DDBJ databases">
        <authorList>
            <person name="Amaro Gonzalez C."/>
        </authorList>
    </citation>
    <scope>NUCLEOTIDE SEQUENCE</scope>
</reference>
<dbReference type="AlphaFoldDB" id="A0A0E9XN77"/>
<protein>
    <submittedName>
        <fullName evidence="1">Uncharacterized protein</fullName>
    </submittedName>
</protein>
<name>A0A0E9XN77_ANGAN</name>
<accession>A0A0E9XN77</accession>
<dbReference type="EMBL" id="GBXM01004380">
    <property type="protein sequence ID" value="JAI04198.1"/>
    <property type="molecule type" value="Transcribed_RNA"/>
</dbReference>